<dbReference type="Proteomes" id="UP000308038">
    <property type="component" value="Unassembled WGS sequence"/>
</dbReference>
<comment type="caution">
    <text evidence="1">The sequence shown here is derived from an EMBL/GenBank/DDBJ whole genome shotgun (WGS) entry which is preliminary data.</text>
</comment>
<evidence type="ECO:0000313" key="1">
    <source>
        <dbReference type="EMBL" id="THG37253.1"/>
    </source>
</evidence>
<keyword evidence="2" id="KW-1185">Reference proteome</keyword>
<evidence type="ECO:0000313" key="2">
    <source>
        <dbReference type="Proteomes" id="UP000308038"/>
    </source>
</evidence>
<protein>
    <submittedName>
        <fullName evidence="1">Uncharacterized protein</fullName>
    </submittedName>
</protein>
<organism evidence="1 2">
    <name type="scientific">Sphingomonas olei</name>
    <dbReference type="NCBI Taxonomy" id="1886787"/>
    <lineage>
        <taxon>Bacteria</taxon>
        <taxon>Pseudomonadati</taxon>
        <taxon>Pseudomonadota</taxon>
        <taxon>Alphaproteobacteria</taxon>
        <taxon>Sphingomonadales</taxon>
        <taxon>Sphingomonadaceae</taxon>
        <taxon>Sphingomonas</taxon>
    </lineage>
</organism>
<dbReference type="EMBL" id="SSTI01000019">
    <property type="protein sequence ID" value="THG37253.1"/>
    <property type="molecule type" value="Genomic_DNA"/>
</dbReference>
<proteinExistence type="predicted"/>
<name>A0ABY2QD91_9SPHN</name>
<reference evidence="1 2" key="1">
    <citation type="submission" date="2019-04" db="EMBL/GenBank/DDBJ databases">
        <title>Microbes associate with the intestines of laboratory mice.</title>
        <authorList>
            <person name="Navarre W."/>
            <person name="Wong E."/>
            <person name="Huang K.C."/>
            <person name="Tropini C."/>
            <person name="Ng K."/>
            <person name="Yu B."/>
        </authorList>
    </citation>
    <scope>NUCLEOTIDE SEQUENCE [LARGE SCALE GENOMIC DNA]</scope>
    <source>
        <strain evidence="1 2">NM83_B4-11</strain>
    </source>
</reference>
<gene>
    <name evidence="1" type="ORF">E5988_16075</name>
</gene>
<dbReference type="RefSeq" id="WP_136452353.1">
    <property type="nucleotide sequence ID" value="NZ_SSTI01000019.1"/>
</dbReference>
<accession>A0ABY2QD91</accession>
<sequence>MKDIAGTVSTDVEALKRGAIYVDDSGNPGADSGSAFLPASRKSWTAVIVPSVIAADVDTAMRLFLGGVRKEYGAHELHLTDVWSGKGAWKGVKPPERAEVFGIMASMMEAWSLPVIQQTISEDTLNDHPDFRRSLEGVRQNDWRLDSIEQFGFLSLCSAVSRHVLEMKVRGPAE</sequence>